<keyword evidence="4" id="KW-1185">Reference proteome</keyword>
<feature type="compositionally biased region" description="Polar residues" evidence="1">
    <location>
        <begin position="999"/>
        <end position="1009"/>
    </location>
</feature>
<feature type="region of interest" description="Disordered" evidence="1">
    <location>
        <begin position="657"/>
        <end position="746"/>
    </location>
</feature>
<feature type="compositionally biased region" description="Low complexity" evidence="1">
    <location>
        <begin position="1025"/>
        <end position="1042"/>
    </location>
</feature>
<dbReference type="AlphaFoldDB" id="A0A8H6X4L1"/>
<feature type="compositionally biased region" description="Low complexity" evidence="1">
    <location>
        <begin position="974"/>
        <end position="998"/>
    </location>
</feature>
<evidence type="ECO:0000259" key="2">
    <source>
        <dbReference type="Pfam" id="PF20231"/>
    </source>
</evidence>
<feature type="compositionally biased region" description="Low complexity" evidence="1">
    <location>
        <begin position="36"/>
        <end position="56"/>
    </location>
</feature>
<feature type="compositionally biased region" description="Acidic residues" evidence="1">
    <location>
        <begin position="1078"/>
        <end position="1087"/>
    </location>
</feature>
<feature type="compositionally biased region" description="Basic and acidic residues" evidence="1">
    <location>
        <begin position="730"/>
        <end position="744"/>
    </location>
</feature>
<proteinExistence type="predicted"/>
<reference evidence="3" key="1">
    <citation type="submission" date="2020-05" db="EMBL/GenBank/DDBJ databases">
        <title>Mycena genomes resolve the evolution of fungal bioluminescence.</title>
        <authorList>
            <person name="Tsai I.J."/>
        </authorList>
    </citation>
    <scope>NUCLEOTIDE SEQUENCE</scope>
    <source>
        <strain evidence="3">CCC161011</strain>
    </source>
</reference>
<dbReference type="EMBL" id="JACAZI010000027">
    <property type="protein sequence ID" value="KAF7334057.1"/>
    <property type="molecule type" value="Genomic_DNA"/>
</dbReference>
<feature type="region of interest" description="Disordered" evidence="1">
    <location>
        <begin position="551"/>
        <end position="576"/>
    </location>
</feature>
<evidence type="ECO:0000313" key="4">
    <source>
        <dbReference type="Proteomes" id="UP000620124"/>
    </source>
</evidence>
<dbReference type="InterPro" id="IPR046496">
    <property type="entry name" value="DUF6589"/>
</dbReference>
<comment type="caution">
    <text evidence="3">The sequence shown here is derived from an EMBL/GenBank/DDBJ whole genome shotgun (WGS) entry which is preliminary data.</text>
</comment>
<feature type="compositionally biased region" description="Pro residues" evidence="1">
    <location>
        <begin position="1"/>
        <end position="11"/>
    </location>
</feature>
<feature type="compositionally biased region" description="Acidic residues" evidence="1">
    <location>
        <begin position="1095"/>
        <end position="1124"/>
    </location>
</feature>
<accession>A0A8H6X4L1</accession>
<feature type="region of interest" description="Disordered" evidence="1">
    <location>
        <begin position="974"/>
        <end position="1124"/>
    </location>
</feature>
<dbReference type="Pfam" id="PF20231">
    <property type="entry name" value="DUF6589"/>
    <property type="match status" value="1"/>
</dbReference>
<organism evidence="3 4">
    <name type="scientific">Mycena venus</name>
    <dbReference type="NCBI Taxonomy" id="2733690"/>
    <lineage>
        <taxon>Eukaryota</taxon>
        <taxon>Fungi</taxon>
        <taxon>Dikarya</taxon>
        <taxon>Basidiomycota</taxon>
        <taxon>Agaricomycotina</taxon>
        <taxon>Agaricomycetes</taxon>
        <taxon>Agaricomycetidae</taxon>
        <taxon>Agaricales</taxon>
        <taxon>Marasmiineae</taxon>
        <taxon>Mycenaceae</taxon>
        <taxon>Mycena</taxon>
    </lineage>
</organism>
<protein>
    <recommendedName>
        <fullName evidence="2">DUF6589 domain-containing protein</fullName>
    </recommendedName>
</protein>
<evidence type="ECO:0000256" key="1">
    <source>
        <dbReference type="SAM" id="MobiDB-lite"/>
    </source>
</evidence>
<feature type="domain" description="DUF6589" evidence="2">
    <location>
        <begin position="398"/>
        <end position="899"/>
    </location>
</feature>
<feature type="compositionally biased region" description="Polar residues" evidence="1">
    <location>
        <begin position="662"/>
        <end position="679"/>
    </location>
</feature>
<name>A0A8H6X4L1_9AGAR</name>
<gene>
    <name evidence="3" type="ORF">MVEN_02311300</name>
</gene>
<dbReference type="OrthoDB" id="3021788at2759"/>
<feature type="region of interest" description="Disordered" evidence="1">
    <location>
        <begin position="1"/>
        <end position="60"/>
    </location>
</feature>
<evidence type="ECO:0000313" key="3">
    <source>
        <dbReference type="EMBL" id="KAF7334057.1"/>
    </source>
</evidence>
<sequence>MDENPPPPPPVKKVRAYQRLPKLTIPTIESIRAKGTSSTSNSPIAPSPSSASTQTSLRAPKRTCWQKVDHVLTTYGFESLGEFLSVLFHPRKRGERDLRTKSHRQTVAAFLKGQSKITMAHIISLIFNHHHSRPKKKDTDQCSAAFSPSKPLSEIRYARPCLSAWATRLVGDRIYYRVGKLARHNRTDARKRRHLRATTNTRTNNPDVIEWEDVAFSVEELAALYREEDDFLWYLTECFAASRKDGKVIIKKIRPHPVIQVGAISSFITSRNRYANGDLGLPLGLWHFACQAHIDVKRVLCRFGYSVSESTARNALNTLTNQSLNALQEKVRDATARGEVEFGKISDNVQRYEHVFEHGLGKENVLKHGTACTAFGFDDCKPGAFHAADHIARIIKQERQNMTVESIYSSIDWEHIDNVSDLHFVRVLVNYSPRLNSLSSQISARFRTTLAKHRLEPRKKRLQPLSTNAEQQMENKGYQAGYRDFDKQMGIEPEKSDNLLSWNRTDGGGHGTLMRQKMIQVTTKDVYASYRNAISTPETWHTKSTKLNSAASNHYGPAASPDPSSLSRSSNAANMKRPSDLKKCDFYPTSRSMTLIWEARVLDCWRLVLGCDTDLLAHFDELAANDCLPTLDDLLEQASIIRERYACQMAYEQSLDKEEQDGASSRTKFPQGSTWTPPTSREACATEPDADADMPGLDEIPDDDEPALHREAPEPSVNIPTTPEPTEPTAKSHEEEGPKIHKESPGFNGDRVLSNAILFLMEFGWWIELNYAIPEGDVGRVFEILKIFIFSFAGSSNQNYMRYMLDLYALLEFECSPELKEALLNNWLINLCGELGKFIEGDLMQEWNNRWLSDFSGQRGGDYDDKFYRETIAPNVLHFLKIKEDMESAFELKRRSKSHTSPHLRDETKILLKLYKDEELHSFRSGRSMGHAAVNQFDRGYQRLEDGKLAEYLEHSAEYAKLLHEMEILRGNIPPSISIPSHDPPSKSNSPTPSSDSSENAGAHSNTVPSPTPDSDRGNTPPTPSSYRSGRSSGSAASRAAADCVEEWDTVDHSDEPLSSGSDLTVTIDPETGILNDEWYEPEEFDDLVERLCEPEVEEGSDSEDEEPESEDPESESEGENAED</sequence>
<feature type="compositionally biased region" description="Low complexity" evidence="1">
    <location>
        <begin position="557"/>
        <end position="573"/>
    </location>
</feature>
<dbReference type="Proteomes" id="UP000620124">
    <property type="component" value="Unassembled WGS sequence"/>
</dbReference>